<dbReference type="InterPro" id="IPR001307">
    <property type="entry name" value="Thiosulphate_STrfase_CS"/>
</dbReference>
<keyword evidence="2" id="KW-0472">Membrane</keyword>
<reference evidence="4" key="1">
    <citation type="submission" date="2025-08" db="UniProtKB">
        <authorList>
            <consortium name="Ensembl"/>
        </authorList>
    </citation>
    <scope>IDENTIFICATION</scope>
</reference>
<proteinExistence type="predicted"/>
<organism evidence="4 5">
    <name type="scientific">Periophthalmus magnuspinnatus</name>
    <dbReference type="NCBI Taxonomy" id="409849"/>
    <lineage>
        <taxon>Eukaryota</taxon>
        <taxon>Metazoa</taxon>
        <taxon>Chordata</taxon>
        <taxon>Craniata</taxon>
        <taxon>Vertebrata</taxon>
        <taxon>Euteleostomi</taxon>
        <taxon>Actinopterygii</taxon>
        <taxon>Neopterygii</taxon>
        <taxon>Teleostei</taxon>
        <taxon>Neoteleostei</taxon>
        <taxon>Acanthomorphata</taxon>
        <taxon>Gobiaria</taxon>
        <taxon>Gobiiformes</taxon>
        <taxon>Gobioidei</taxon>
        <taxon>Gobiidae</taxon>
        <taxon>Oxudercinae</taxon>
        <taxon>Periophthalmus</taxon>
    </lineage>
</organism>
<dbReference type="InterPro" id="IPR001763">
    <property type="entry name" value="Rhodanese-like_dom"/>
</dbReference>
<dbReference type="PROSITE" id="PS00683">
    <property type="entry name" value="RHODANESE_2"/>
    <property type="match status" value="1"/>
</dbReference>
<feature type="transmembrane region" description="Helical" evidence="2">
    <location>
        <begin position="6"/>
        <end position="27"/>
    </location>
</feature>
<protein>
    <recommendedName>
        <fullName evidence="1">Sulfurtransferase</fullName>
    </recommendedName>
</protein>
<dbReference type="Pfam" id="PF00581">
    <property type="entry name" value="Rhodanese"/>
    <property type="match status" value="1"/>
</dbReference>
<dbReference type="InterPro" id="IPR036873">
    <property type="entry name" value="Rhodanese-like_dom_sf"/>
</dbReference>
<reference evidence="4" key="2">
    <citation type="submission" date="2025-09" db="UniProtKB">
        <authorList>
            <consortium name="Ensembl"/>
        </authorList>
    </citation>
    <scope>IDENTIFICATION</scope>
</reference>
<evidence type="ECO:0000313" key="5">
    <source>
        <dbReference type="Proteomes" id="UP000261520"/>
    </source>
</evidence>
<dbReference type="PROSITE" id="PS50206">
    <property type="entry name" value="RHODANESE_3"/>
    <property type="match status" value="1"/>
</dbReference>
<dbReference type="SUPFAM" id="SSF52821">
    <property type="entry name" value="Rhodanese/Cell cycle control phosphatase"/>
    <property type="match status" value="1"/>
</dbReference>
<dbReference type="SMART" id="SM00450">
    <property type="entry name" value="RHOD"/>
    <property type="match status" value="1"/>
</dbReference>
<keyword evidence="5" id="KW-1185">Reference proteome</keyword>
<evidence type="ECO:0000256" key="2">
    <source>
        <dbReference type="SAM" id="Phobius"/>
    </source>
</evidence>
<dbReference type="PANTHER" id="PTHR44086:SF10">
    <property type="entry name" value="THIOSULFATE SULFURTRANSFERASE_RHODANESE-LIKE DOMAIN-CONTAINING PROTEIN 3"/>
    <property type="match status" value="1"/>
</dbReference>
<evidence type="ECO:0000313" key="4">
    <source>
        <dbReference type="Ensembl" id="ENSPMGP00000027357.1"/>
    </source>
</evidence>
<dbReference type="AlphaFoldDB" id="A0A3B4BC73"/>
<evidence type="ECO:0000259" key="3">
    <source>
        <dbReference type="PROSITE" id="PS50206"/>
    </source>
</evidence>
<keyword evidence="1" id="KW-0808">Transferase</keyword>
<dbReference type="PANTHER" id="PTHR44086">
    <property type="entry name" value="THIOSULFATE SULFURTRANSFERASE RDL2, MITOCHONDRIAL-RELATED"/>
    <property type="match status" value="1"/>
</dbReference>
<sequence>MQPATTVVLLFSYAYLFVCPLGTRLIVVRFSTRPLSTDVSYEELKQIVDGQDKAVIIDVREPWELREYGSIPRSINVPRKHTITLSCLQLCPVEFQEKYGGEMPQPTDNIVFTCLAGVRSLIALETATSLGYKSVQHYPGGWQEWVTCEQKNTP</sequence>
<dbReference type="Ensembl" id="ENSPMGT00000029146.1">
    <property type="protein sequence ID" value="ENSPMGP00000027357.1"/>
    <property type="gene ID" value="ENSPMGG00000022073.1"/>
</dbReference>
<name>A0A3B4BC73_9GOBI</name>
<keyword evidence="2" id="KW-1133">Transmembrane helix</keyword>
<feature type="domain" description="Rhodanese" evidence="3">
    <location>
        <begin position="50"/>
        <end position="154"/>
    </location>
</feature>
<accession>A0A3B4BC73</accession>
<dbReference type="Gene3D" id="3.40.250.10">
    <property type="entry name" value="Rhodanese-like domain"/>
    <property type="match status" value="1"/>
</dbReference>
<evidence type="ECO:0000256" key="1">
    <source>
        <dbReference type="RuleBase" id="RU000507"/>
    </source>
</evidence>
<dbReference type="GO" id="GO:0004792">
    <property type="term" value="F:thiosulfate-cyanide sulfurtransferase activity"/>
    <property type="evidence" value="ECO:0007669"/>
    <property type="project" value="InterPro"/>
</dbReference>
<keyword evidence="2" id="KW-0812">Transmembrane</keyword>
<dbReference type="Proteomes" id="UP000261520">
    <property type="component" value="Unplaced"/>
</dbReference>